<keyword evidence="2" id="KW-1185">Reference proteome</keyword>
<feature type="compositionally biased region" description="Low complexity" evidence="1">
    <location>
        <begin position="675"/>
        <end position="687"/>
    </location>
</feature>
<dbReference type="AlphaFoldDB" id="A0A6P6RT85"/>
<accession>A0A6P6RT85</accession>
<name>A0A6P6RT85_9EIME</name>
<evidence type="ECO:0000313" key="3">
    <source>
        <dbReference type="RefSeq" id="XP_026191036.1"/>
    </source>
</evidence>
<gene>
    <name evidence="3" type="primary">LOC34619694</name>
</gene>
<proteinExistence type="predicted"/>
<feature type="compositionally biased region" description="Basic residues" evidence="1">
    <location>
        <begin position="750"/>
        <end position="759"/>
    </location>
</feature>
<evidence type="ECO:0000256" key="1">
    <source>
        <dbReference type="SAM" id="MobiDB-lite"/>
    </source>
</evidence>
<evidence type="ECO:0000313" key="2">
    <source>
        <dbReference type="Proteomes" id="UP000515125"/>
    </source>
</evidence>
<reference evidence="3" key="1">
    <citation type="submission" date="2025-08" db="UniProtKB">
        <authorList>
            <consortium name="RefSeq"/>
        </authorList>
    </citation>
    <scope>IDENTIFICATION</scope>
</reference>
<organism evidence="2 3">
    <name type="scientific">Cyclospora cayetanensis</name>
    <dbReference type="NCBI Taxonomy" id="88456"/>
    <lineage>
        <taxon>Eukaryota</taxon>
        <taxon>Sar</taxon>
        <taxon>Alveolata</taxon>
        <taxon>Apicomplexa</taxon>
        <taxon>Conoidasida</taxon>
        <taxon>Coccidia</taxon>
        <taxon>Eucoccidiorida</taxon>
        <taxon>Eimeriorina</taxon>
        <taxon>Eimeriidae</taxon>
        <taxon>Cyclospora</taxon>
    </lineage>
</organism>
<dbReference type="OrthoDB" id="347468at2759"/>
<protein>
    <submittedName>
        <fullName evidence="3">Uncharacterized protein LOC34619694</fullName>
    </submittedName>
</protein>
<dbReference type="Proteomes" id="UP000515125">
    <property type="component" value="Unplaced"/>
</dbReference>
<feature type="compositionally biased region" description="Acidic residues" evidence="1">
    <location>
        <begin position="698"/>
        <end position="727"/>
    </location>
</feature>
<dbReference type="RefSeq" id="XP_026191036.1">
    <property type="nucleotide sequence ID" value="XM_026335251.1"/>
</dbReference>
<dbReference type="GeneID" id="34619694"/>
<sequence>MVLVTPESFTREAYGPATRSSQKEHLPVLLISACTVDALCCSHMLQVHFWSRSYFTDKQNARGVAVDLLFVRSAADVLSWLDRQVEVSEGASAPLTPVFLAHDSARGSLARSRLPYYERIFLLGLGAFPDEAAPPGSAGGMCSRLYAALTDVLLMRSPQARAVAEVLESHGFAFPRVTPEEALKLIPSDVKGKVEVEIADRVKSLRRNIRIVVLDAMRPVHPALLREEWWLLLVEDNEIEALEAAVSQIEAGAPSRGLYLAKPSALLLAAALNPLYPIEGSIYAFMGAISSAAFLQLGFTTSDEYNDWILAVRSVDASSFPFIEDDANAGLLPLLRNGCLEESLRLSPDVLVKSAVQEGSVGAPWRQRLQQLTNKLRVSCGIECTGMQHFFSGLSAKQQQTVFGYLRQHLSLPDRLCINWIRHTDDTKHRGSFSSVPNTDAAWLLAALLVKACAGETPLLAARKNAIDALQLLKRLTTSSLTEKAAALQSLQEAQEALKGQLSRLFLQADLMRSSVSQGLLFLSLKQPPAFVWSSHYLRLLCLLGSMRQRGSYASRCLPCLLLVTEEATSREAASRVPEGSNESGAKCVLYCVTPGADKHSPDLFPGVLQAVERLSSSRGPPMVFRDFLDPHLLHITAPRLGLDVQKQAGVLYKEALRRREEMDNDEEVFDGLPQTGATAQGEATGAPSEESQGKEEEAPEQLPTDEESFSSEAEEEEISEASDDADSSNGEVHPSPEALRKNGTPGGLRRPKGKRPRRAAGTDNENEEVRLCVEPKQKLGLVFARTACRCAYMFVAM</sequence>
<feature type="region of interest" description="Disordered" evidence="1">
    <location>
        <begin position="661"/>
        <end position="768"/>
    </location>
</feature>